<keyword evidence="3" id="KW-1185">Reference proteome</keyword>
<evidence type="ECO:0000313" key="2">
    <source>
        <dbReference type="EMBL" id="CDF40072.1"/>
    </source>
</evidence>
<dbReference type="EMBL" id="HG002123">
    <property type="protein sequence ID" value="CDF40072.1"/>
    <property type="molecule type" value="Genomic_DNA"/>
</dbReference>
<evidence type="ECO:0000313" key="3">
    <source>
        <dbReference type="Proteomes" id="UP000012073"/>
    </source>
</evidence>
<dbReference type="RefSeq" id="XP_005710366.1">
    <property type="nucleotide sequence ID" value="XM_005710309.1"/>
</dbReference>
<dbReference type="PhylomeDB" id="R7QNK0"/>
<evidence type="ECO:0000256" key="1">
    <source>
        <dbReference type="SAM" id="MobiDB-lite"/>
    </source>
</evidence>
<sequence length="160" mass="18105">MWSSWAVCMLRPAKPQTLCASTGKSFWSEGHARKIPKQNGHTENWGHVSSPRVSHPPDHSSAGSTRLEGKRSGSSVLFISTNESHTARTVSICARHGRPYRFICAKSINGSKRDRICHRCRRNNRERAKDRQVQVSKSGPLQTAPLRLSRRRNTSPFRFD</sequence>
<dbReference type="Gramene" id="CDF40072">
    <property type="protein sequence ID" value="CDF40072"/>
    <property type="gene ID" value="CHC_T00000659001"/>
</dbReference>
<feature type="region of interest" description="Disordered" evidence="1">
    <location>
        <begin position="125"/>
        <end position="160"/>
    </location>
</feature>
<feature type="region of interest" description="Disordered" evidence="1">
    <location>
        <begin position="36"/>
        <end position="72"/>
    </location>
</feature>
<reference evidence="3" key="1">
    <citation type="journal article" date="2013" name="Proc. Natl. Acad. Sci. U.S.A.">
        <title>Genome structure and metabolic features in the red seaweed Chondrus crispus shed light on evolution of the Archaeplastida.</title>
        <authorList>
            <person name="Collen J."/>
            <person name="Porcel B."/>
            <person name="Carre W."/>
            <person name="Ball S.G."/>
            <person name="Chaparro C."/>
            <person name="Tonon T."/>
            <person name="Barbeyron T."/>
            <person name="Michel G."/>
            <person name="Noel B."/>
            <person name="Valentin K."/>
            <person name="Elias M."/>
            <person name="Artiguenave F."/>
            <person name="Arun A."/>
            <person name="Aury J.M."/>
            <person name="Barbosa-Neto J.F."/>
            <person name="Bothwell J.H."/>
            <person name="Bouget F.Y."/>
            <person name="Brillet L."/>
            <person name="Cabello-Hurtado F."/>
            <person name="Capella-Gutierrez S."/>
            <person name="Charrier B."/>
            <person name="Cladiere L."/>
            <person name="Cock J.M."/>
            <person name="Coelho S.M."/>
            <person name="Colleoni C."/>
            <person name="Czjzek M."/>
            <person name="Da Silva C."/>
            <person name="Delage L."/>
            <person name="Denoeud F."/>
            <person name="Deschamps P."/>
            <person name="Dittami S.M."/>
            <person name="Gabaldon T."/>
            <person name="Gachon C.M."/>
            <person name="Groisillier A."/>
            <person name="Herve C."/>
            <person name="Jabbari K."/>
            <person name="Katinka M."/>
            <person name="Kloareg B."/>
            <person name="Kowalczyk N."/>
            <person name="Labadie K."/>
            <person name="Leblanc C."/>
            <person name="Lopez P.J."/>
            <person name="McLachlan D.H."/>
            <person name="Meslet-Cladiere L."/>
            <person name="Moustafa A."/>
            <person name="Nehr Z."/>
            <person name="Nyvall Collen P."/>
            <person name="Panaud O."/>
            <person name="Partensky F."/>
            <person name="Poulain J."/>
            <person name="Rensing S.A."/>
            <person name="Rousvoal S."/>
            <person name="Samson G."/>
            <person name="Symeonidi A."/>
            <person name="Weissenbach J."/>
            <person name="Zambounis A."/>
            <person name="Wincker P."/>
            <person name="Boyen C."/>
        </authorList>
    </citation>
    <scope>NUCLEOTIDE SEQUENCE [LARGE SCALE GENOMIC DNA]</scope>
    <source>
        <strain evidence="3">cv. Stackhouse</strain>
    </source>
</reference>
<gene>
    <name evidence="2" type="ORF">CHC_T00000659001</name>
</gene>
<organism evidence="2 3">
    <name type="scientific">Chondrus crispus</name>
    <name type="common">Carrageen Irish moss</name>
    <name type="synonym">Polymorpha crispa</name>
    <dbReference type="NCBI Taxonomy" id="2769"/>
    <lineage>
        <taxon>Eukaryota</taxon>
        <taxon>Rhodophyta</taxon>
        <taxon>Florideophyceae</taxon>
        <taxon>Rhodymeniophycidae</taxon>
        <taxon>Gigartinales</taxon>
        <taxon>Gigartinaceae</taxon>
        <taxon>Chondrus</taxon>
    </lineage>
</organism>
<dbReference type="AlphaFoldDB" id="R7QNK0"/>
<proteinExistence type="predicted"/>
<protein>
    <submittedName>
        <fullName evidence="2">Uncharacterized protein</fullName>
    </submittedName>
</protein>
<name>R7QNK0_CHOCR</name>
<accession>R7QNK0</accession>
<dbReference type="GeneID" id="17318087"/>
<dbReference type="Proteomes" id="UP000012073">
    <property type="component" value="Unassembled WGS sequence"/>
</dbReference>
<dbReference type="KEGG" id="ccp:CHC_T00000659001"/>